<feature type="coiled-coil region" evidence="1">
    <location>
        <begin position="100"/>
        <end position="160"/>
    </location>
</feature>
<dbReference type="PANTHER" id="PTHR30469">
    <property type="entry name" value="MULTIDRUG RESISTANCE PROTEIN MDTA"/>
    <property type="match status" value="1"/>
</dbReference>
<sequence>MELAIDRKRKRIIQIAFVFFVGLLLFFTLFSNTLQSLNLPKVGTEKPTLGSIDFTIEGSGILHPLAEVKLSNTANLKVKEILVKEGELVKKGQTLIVYDNKTAEQEVKAEVTNLEKQKIEQQNTQDQFIQSNMEDDELKMRNASREIEKGKLDIAAQERKISQMRDLLTSQKQLSAPFDGIVTKLNALEGLPSTGEPDVIVSNSSLGYRLDISADAKFLSSLGIMVGEEIEVEVDSIQGQPSHPLNGIIEEITNTEPRTDSTSSEETGKTITIQQKRLRIKVVNPELRGGEQASIKLVKRSLQEGWLISNDALHQDRDGLFVYKVEEQRGALGNVFVARKVRIETSETNEKETMIQSDSIYDEDTIILESSEPLQDGDRIRLQ</sequence>
<dbReference type="Gene3D" id="2.40.50.100">
    <property type="match status" value="1"/>
</dbReference>
<reference evidence="3 4" key="1">
    <citation type="submission" date="2023-03" db="EMBL/GenBank/DDBJ databases">
        <title>Bacillus Genome Sequencing.</title>
        <authorList>
            <person name="Dunlap C."/>
        </authorList>
    </citation>
    <scope>NUCLEOTIDE SEQUENCE [LARGE SCALE GENOMIC DNA]</scope>
    <source>
        <strain evidence="3 4">BD-525</strain>
    </source>
</reference>
<feature type="transmembrane region" description="Helical" evidence="2">
    <location>
        <begin position="12"/>
        <end position="30"/>
    </location>
</feature>
<dbReference type="Proteomes" id="UP001344632">
    <property type="component" value="Unassembled WGS sequence"/>
</dbReference>
<keyword evidence="2" id="KW-0472">Membrane</keyword>
<gene>
    <name evidence="3" type="ORF">P4H66_22780</name>
</gene>
<protein>
    <submittedName>
        <fullName evidence="3">RND transporter</fullName>
    </submittedName>
</protein>
<dbReference type="SUPFAM" id="SSF111369">
    <property type="entry name" value="HlyD-like secretion proteins"/>
    <property type="match status" value="1"/>
</dbReference>
<keyword evidence="1" id="KW-0175">Coiled coil</keyword>
<name>A0ABU6GSA9_9BACL</name>
<proteinExistence type="predicted"/>
<dbReference type="EMBL" id="JARLKZ010000016">
    <property type="protein sequence ID" value="MEC0242642.1"/>
    <property type="molecule type" value="Genomic_DNA"/>
</dbReference>
<evidence type="ECO:0000256" key="1">
    <source>
        <dbReference type="SAM" id="Coils"/>
    </source>
</evidence>
<accession>A0ABU6GSA9</accession>
<evidence type="ECO:0000256" key="2">
    <source>
        <dbReference type="SAM" id="Phobius"/>
    </source>
</evidence>
<dbReference type="Gene3D" id="1.10.287.470">
    <property type="entry name" value="Helix hairpin bin"/>
    <property type="match status" value="1"/>
</dbReference>
<evidence type="ECO:0000313" key="3">
    <source>
        <dbReference type="EMBL" id="MEC0242642.1"/>
    </source>
</evidence>
<keyword evidence="2" id="KW-0812">Transmembrane</keyword>
<comment type="caution">
    <text evidence="3">The sequence shown here is derived from an EMBL/GenBank/DDBJ whole genome shotgun (WGS) entry which is preliminary data.</text>
</comment>
<organism evidence="3 4">
    <name type="scientific">Paenibacillus dokdonensis</name>
    <dbReference type="NCBI Taxonomy" id="2567944"/>
    <lineage>
        <taxon>Bacteria</taxon>
        <taxon>Bacillati</taxon>
        <taxon>Bacillota</taxon>
        <taxon>Bacilli</taxon>
        <taxon>Bacillales</taxon>
        <taxon>Paenibacillaceae</taxon>
        <taxon>Paenibacillus</taxon>
    </lineage>
</organism>
<keyword evidence="2" id="KW-1133">Transmembrane helix</keyword>
<keyword evidence="4" id="KW-1185">Reference proteome</keyword>
<dbReference type="RefSeq" id="WP_326090409.1">
    <property type="nucleotide sequence ID" value="NZ_JARLKZ010000016.1"/>
</dbReference>
<evidence type="ECO:0000313" key="4">
    <source>
        <dbReference type="Proteomes" id="UP001344632"/>
    </source>
</evidence>